<dbReference type="EMBL" id="OBEL01000001">
    <property type="protein sequence ID" value="SNZ05824.1"/>
    <property type="molecule type" value="Genomic_DNA"/>
</dbReference>
<keyword evidence="1 4" id="KW-0378">Hydrolase</keyword>
<reference evidence="6 7" key="1">
    <citation type="submission" date="2017-09" db="EMBL/GenBank/DDBJ databases">
        <authorList>
            <person name="Ehlers B."/>
            <person name="Leendertz F.H."/>
        </authorList>
    </citation>
    <scope>NUCLEOTIDE SEQUENCE [LARGE SCALE GENOMIC DNA]</scope>
    <source>
        <strain evidence="6 7">DSM 18289</strain>
    </source>
</reference>
<dbReference type="PANTHER" id="PTHR14226">
    <property type="entry name" value="NEUROPATHY TARGET ESTERASE/SWISS CHEESE D.MELANOGASTER"/>
    <property type="match status" value="1"/>
</dbReference>
<dbReference type="AlphaFoldDB" id="A0A285N8K4"/>
<feature type="active site" description="Proton acceptor" evidence="4">
    <location>
        <position position="169"/>
    </location>
</feature>
<accession>A0A285N8K4</accession>
<dbReference type="Pfam" id="PF01734">
    <property type="entry name" value="Patatin"/>
    <property type="match status" value="1"/>
</dbReference>
<dbReference type="PANTHER" id="PTHR14226:SF29">
    <property type="entry name" value="NEUROPATHY TARGET ESTERASE SWS"/>
    <property type="match status" value="1"/>
</dbReference>
<proteinExistence type="predicted"/>
<feature type="short sequence motif" description="DGA/G" evidence="4">
    <location>
        <begin position="169"/>
        <end position="171"/>
    </location>
</feature>
<protein>
    <submittedName>
        <fullName evidence="6">NTE family protein</fullName>
    </submittedName>
</protein>
<sequence>MNDQSIAVAFGGGGARGLSHIWIIDALDEMGIKPVAISGTSIGAIAACLYASGMSGRELHDYAIALLGNTNEVLGRFWKMRPKTFSDWFENDTKISEFDAEKVIQAFLPTQLCNDFADLTIPTSLSATNYFTGAEVVFDEGNLPKALAASMAIPALFKPVEYQGQTLVDGACVNPMPIDHVRDKADLVVAVDVVGLPSRPEKGQLSQWEVGFGSTQLLMQTIQREKMRHDKVDVLIHPEIGSFRVLDFLKAKDILKASEAAKDELKRSLEAKLG</sequence>
<dbReference type="InterPro" id="IPR016035">
    <property type="entry name" value="Acyl_Trfase/lysoPLipase"/>
</dbReference>
<evidence type="ECO:0000313" key="6">
    <source>
        <dbReference type="EMBL" id="SNZ05824.1"/>
    </source>
</evidence>
<evidence type="ECO:0000259" key="5">
    <source>
        <dbReference type="PROSITE" id="PS51635"/>
    </source>
</evidence>
<dbReference type="GO" id="GO:0016787">
    <property type="term" value="F:hydrolase activity"/>
    <property type="evidence" value="ECO:0007669"/>
    <property type="project" value="UniProtKB-UniRule"/>
</dbReference>
<dbReference type="InterPro" id="IPR002641">
    <property type="entry name" value="PNPLA_dom"/>
</dbReference>
<feature type="domain" description="PNPLA" evidence="5">
    <location>
        <begin position="8"/>
        <end position="182"/>
    </location>
</feature>
<dbReference type="SUPFAM" id="SSF52151">
    <property type="entry name" value="FabD/lysophospholipase-like"/>
    <property type="match status" value="1"/>
</dbReference>
<keyword evidence="3 4" id="KW-0443">Lipid metabolism</keyword>
<dbReference type="InterPro" id="IPR050301">
    <property type="entry name" value="NTE"/>
</dbReference>
<gene>
    <name evidence="6" type="ORF">SAMN06265368_0215</name>
</gene>
<evidence type="ECO:0000256" key="4">
    <source>
        <dbReference type="PROSITE-ProRule" id="PRU01161"/>
    </source>
</evidence>
<feature type="short sequence motif" description="GXGXXG" evidence="4">
    <location>
        <begin position="12"/>
        <end position="17"/>
    </location>
</feature>
<evidence type="ECO:0000256" key="1">
    <source>
        <dbReference type="ARBA" id="ARBA00022801"/>
    </source>
</evidence>
<feature type="short sequence motif" description="GXSXG" evidence="4">
    <location>
        <begin position="39"/>
        <end position="43"/>
    </location>
</feature>
<dbReference type="GO" id="GO:0016042">
    <property type="term" value="P:lipid catabolic process"/>
    <property type="evidence" value="ECO:0007669"/>
    <property type="project" value="UniProtKB-UniRule"/>
</dbReference>
<organism evidence="6 7">
    <name type="scientific">Cohaesibacter gelatinilyticus</name>
    <dbReference type="NCBI Taxonomy" id="372072"/>
    <lineage>
        <taxon>Bacteria</taxon>
        <taxon>Pseudomonadati</taxon>
        <taxon>Pseudomonadota</taxon>
        <taxon>Alphaproteobacteria</taxon>
        <taxon>Hyphomicrobiales</taxon>
        <taxon>Cohaesibacteraceae</taxon>
    </lineage>
</organism>
<dbReference type="Gene3D" id="3.40.1090.10">
    <property type="entry name" value="Cytosolic phospholipase A2 catalytic domain"/>
    <property type="match status" value="1"/>
</dbReference>
<evidence type="ECO:0000313" key="7">
    <source>
        <dbReference type="Proteomes" id="UP000219439"/>
    </source>
</evidence>
<evidence type="ECO:0000256" key="3">
    <source>
        <dbReference type="ARBA" id="ARBA00023098"/>
    </source>
</evidence>
<feature type="active site" description="Nucleophile" evidence="4">
    <location>
        <position position="41"/>
    </location>
</feature>
<dbReference type="OrthoDB" id="5290098at2"/>
<evidence type="ECO:0000256" key="2">
    <source>
        <dbReference type="ARBA" id="ARBA00022963"/>
    </source>
</evidence>
<keyword evidence="2 4" id="KW-0442">Lipid degradation</keyword>
<dbReference type="Proteomes" id="UP000219439">
    <property type="component" value="Unassembled WGS sequence"/>
</dbReference>
<name>A0A285N8K4_9HYPH</name>
<dbReference type="PROSITE" id="PS51635">
    <property type="entry name" value="PNPLA"/>
    <property type="match status" value="1"/>
</dbReference>
<keyword evidence="7" id="KW-1185">Reference proteome</keyword>